<dbReference type="GO" id="GO:0008168">
    <property type="term" value="F:methyltransferase activity"/>
    <property type="evidence" value="ECO:0007669"/>
    <property type="project" value="UniProtKB-KW"/>
</dbReference>
<organism evidence="2 3">
    <name type="scientific">Coniochaeta ligniaria NRRL 30616</name>
    <dbReference type="NCBI Taxonomy" id="1408157"/>
    <lineage>
        <taxon>Eukaryota</taxon>
        <taxon>Fungi</taxon>
        <taxon>Dikarya</taxon>
        <taxon>Ascomycota</taxon>
        <taxon>Pezizomycotina</taxon>
        <taxon>Sordariomycetes</taxon>
        <taxon>Sordariomycetidae</taxon>
        <taxon>Coniochaetales</taxon>
        <taxon>Coniochaetaceae</taxon>
        <taxon>Coniochaeta</taxon>
    </lineage>
</organism>
<dbReference type="InterPro" id="IPR041698">
    <property type="entry name" value="Methyltransf_25"/>
</dbReference>
<evidence type="ECO:0000259" key="1">
    <source>
        <dbReference type="Pfam" id="PF13649"/>
    </source>
</evidence>
<dbReference type="GO" id="GO:0032259">
    <property type="term" value="P:methylation"/>
    <property type="evidence" value="ECO:0007669"/>
    <property type="project" value="UniProtKB-KW"/>
</dbReference>
<keyword evidence="2" id="KW-0808">Transferase</keyword>
<gene>
    <name evidence="2" type="ORF">CONLIGDRAFT_620403</name>
</gene>
<dbReference type="EMBL" id="KV875100">
    <property type="protein sequence ID" value="OIW26549.1"/>
    <property type="molecule type" value="Genomic_DNA"/>
</dbReference>
<dbReference type="AlphaFoldDB" id="A0A1J7IGM2"/>
<dbReference type="SUPFAM" id="SSF53335">
    <property type="entry name" value="S-adenosyl-L-methionine-dependent methyltransferases"/>
    <property type="match status" value="1"/>
</dbReference>
<dbReference type="InterPro" id="IPR029063">
    <property type="entry name" value="SAM-dependent_MTases_sf"/>
</dbReference>
<keyword evidence="2" id="KW-0489">Methyltransferase</keyword>
<dbReference type="Proteomes" id="UP000182658">
    <property type="component" value="Unassembled WGS sequence"/>
</dbReference>
<dbReference type="Gene3D" id="3.40.50.150">
    <property type="entry name" value="Vaccinia Virus protein VP39"/>
    <property type="match status" value="1"/>
</dbReference>
<reference evidence="2 3" key="1">
    <citation type="submission" date="2016-10" db="EMBL/GenBank/DDBJ databases">
        <title>Draft genome sequence of Coniochaeta ligniaria NRRL30616, a lignocellulolytic fungus for bioabatement of inhibitors in plant biomass hydrolysates.</title>
        <authorList>
            <consortium name="DOE Joint Genome Institute"/>
            <person name="Jimenez D.J."/>
            <person name="Hector R.E."/>
            <person name="Riley R."/>
            <person name="Sun H."/>
            <person name="Grigoriev I.V."/>
            <person name="Van Elsas J.D."/>
            <person name="Nichols N.N."/>
        </authorList>
    </citation>
    <scope>NUCLEOTIDE SEQUENCE [LARGE SCALE GENOMIC DNA]</scope>
    <source>
        <strain evidence="2 3">NRRL 30616</strain>
    </source>
</reference>
<keyword evidence="3" id="KW-1185">Reference proteome</keyword>
<evidence type="ECO:0000313" key="2">
    <source>
        <dbReference type="EMBL" id="OIW26549.1"/>
    </source>
</evidence>
<dbReference type="OrthoDB" id="2013972at2759"/>
<evidence type="ECO:0000313" key="3">
    <source>
        <dbReference type="Proteomes" id="UP000182658"/>
    </source>
</evidence>
<feature type="domain" description="Methyltransferase" evidence="1">
    <location>
        <begin position="52"/>
        <end position="150"/>
    </location>
</feature>
<dbReference type="CDD" id="cd02440">
    <property type="entry name" value="AdoMet_MTases"/>
    <property type="match status" value="1"/>
</dbReference>
<proteinExistence type="predicted"/>
<sequence>MNSSESKNTFVPRQAIAPTPELYDELVADGMENLAKATLAQFPPITSGAVVHDNGCGTGAGTSALMALLSDRADKLSIKGTDINEQALAVYREQAAKKAWPAEGIHMDSAALSFPDDTFTHSIGNALLFVLPDDGAGALRETYRTLRPGGLAAVNSWAYVPNMEPVRAASRATRPGGTPVPRQGLDRWARTEHLRGLVRESGFEKDKIREVQADVHVTTSEVTRYAAMLWSFIGGTGPTGWLESDEENWDRAVEIVKEQLRKTEGYKEIDGGKLQLKFIANIVIAMK</sequence>
<accession>A0A1J7IGM2</accession>
<name>A0A1J7IGM2_9PEZI</name>
<dbReference type="Pfam" id="PF13649">
    <property type="entry name" value="Methyltransf_25"/>
    <property type="match status" value="1"/>
</dbReference>
<dbReference type="InParanoid" id="A0A1J7IGM2"/>
<dbReference type="STRING" id="1408157.A0A1J7IGM2"/>
<protein>
    <submittedName>
        <fullName evidence="2">S-adenosyl-L-methionine-dependent methyltransferase</fullName>
    </submittedName>
</protein>